<comment type="caution">
    <text evidence="1">The sequence shown here is derived from an EMBL/GenBank/DDBJ whole genome shotgun (WGS) entry which is preliminary data.</text>
</comment>
<accession>A0A0K9F9D7</accession>
<evidence type="ECO:0000313" key="2">
    <source>
        <dbReference type="Proteomes" id="UP000037326"/>
    </source>
</evidence>
<dbReference type="Proteomes" id="UP000037326">
    <property type="component" value="Unassembled WGS sequence"/>
</dbReference>
<dbReference type="AlphaFoldDB" id="A0A0K9F9D7"/>
<evidence type="ECO:0000313" key="1">
    <source>
        <dbReference type="EMBL" id="KMY30808.1"/>
    </source>
</evidence>
<dbReference type="GeneID" id="96599405"/>
<sequence length="112" mass="12823">MIIASLSIFLLIIGRIIYKRHVPVRQIQECLPRELNAGTAIVDVRDYNDSYKSPTPNALNLPISYLVRHIHELPKKPLHIIASTQLEKNMSVRIIRKAGHEVNSYSLIEEKV</sequence>
<proteinExistence type="predicted"/>
<dbReference type="SUPFAM" id="SSF52821">
    <property type="entry name" value="Rhodanese/Cell cycle control phosphatase"/>
    <property type="match status" value="1"/>
</dbReference>
<dbReference type="PATRIC" id="fig|582475.4.peg.4948"/>
<dbReference type="Gene3D" id="3.40.250.10">
    <property type="entry name" value="Rhodanese-like domain"/>
    <property type="match status" value="1"/>
</dbReference>
<dbReference type="EMBL" id="LFXJ01000006">
    <property type="protein sequence ID" value="KMY30808.1"/>
    <property type="molecule type" value="Genomic_DNA"/>
</dbReference>
<organism evidence="1 2">
    <name type="scientific">Lysinibacillus xylanilyticus</name>
    <dbReference type="NCBI Taxonomy" id="582475"/>
    <lineage>
        <taxon>Bacteria</taxon>
        <taxon>Bacillati</taxon>
        <taxon>Bacillota</taxon>
        <taxon>Bacilli</taxon>
        <taxon>Bacillales</taxon>
        <taxon>Bacillaceae</taxon>
        <taxon>Lysinibacillus</taxon>
    </lineage>
</organism>
<protein>
    <recommendedName>
        <fullName evidence="3">Rhodanese</fullName>
    </recommendedName>
</protein>
<dbReference type="OrthoDB" id="2967651at2"/>
<dbReference type="InterPro" id="IPR036873">
    <property type="entry name" value="Rhodanese-like_dom_sf"/>
</dbReference>
<reference evidence="2" key="1">
    <citation type="submission" date="2015-07" db="EMBL/GenBank/DDBJ databases">
        <authorList>
            <person name="Liu B."/>
            <person name="Wang J."/>
            <person name="Zhu Y."/>
            <person name="Liu G."/>
            <person name="Chen Q."/>
            <person name="Lan J."/>
            <person name="Che J."/>
            <person name="Ge C."/>
            <person name="Shi H."/>
            <person name="Pan Z."/>
            <person name="Liu X."/>
        </authorList>
    </citation>
    <scope>NUCLEOTIDE SEQUENCE [LARGE SCALE GENOMIC DNA]</scope>
    <source>
        <strain evidence="2">DSM 23493</strain>
    </source>
</reference>
<dbReference type="RefSeq" id="WP_049667232.1">
    <property type="nucleotide sequence ID" value="NZ_LFXJ01000006.1"/>
</dbReference>
<evidence type="ECO:0008006" key="3">
    <source>
        <dbReference type="Google" id="ProtNLM"/>
    </source>
</evidence>
<name>A0A0K9F9D7_9BACI</name>
<gene>
    <name evidence="1" type="ORF">ACZ11_14320</name>
</gene>